<dbReference type="AlphaFoldDB" id="A0A1I1UQ17"/>
<dbReference type="EMBL" id="FOMT01000001">
    <property type="protein sequence ID" value="SFD72886.1"/>
    <property type="molecule type" value="Genomic_DNA"/>
</dbReference>
<dbReference type="InterPro" id="IPR012577">
    <property type="entry name" value="NIPSNAP"/>
</dbReference>
<dbReference type="SUPFAM" id="SSF54909">
    <property type="entry name" value="Dimeric alpha+beta barrel"/>
    <property type="match status" value="1"/>
</dbReference>
<name>A0A1I1UQ17_9BACL</name>
<dbReference type="Gene3D" id="3.30.70.100">
    <property type="match status" value="1"/>
</dbReference>
<dbReference type="OrthoDB" id="9809695at2"/>
<accession>A0A1I1UQ17</accession>
<reference evidence="3" key="1">
    <citation type="submission" date="2016-10" db="EMBL/GenBank/DDBJ databases">
        <authorList>
            <person name="Varghese N."/>
            <person name="Submissions S."/>
        </authorList>
    </citation>
    <scope>NUCLEOTIDE SEQUENCE [LARGE SCALE GENOMIC DNA]</scope>
    <source>
        <strain evidence="3">CGMCC 1.10784</strain>
    </source>
</reference>
<dbReference type="STRING" id="1045775.SAMN05216378_1170"/>
<gene>
    <name evidence="2" type="ORF">SAMN05216378_1170</name>
</gene>
<protein>
    <submittedName>
        <fullName evidence="2">NIPSNAP protein</fullName>
    </submittedName>
</protein>
<evidence type="ECO:0000259" key="1">
    <source>
        <dbReference type="Pfam" id="PF07978"/>
    </source>
</evidence>
<evidence type="ECO:0000313" key="2">
    <source>
        <dbReference type="EMBL" id="SFD72886.1"/>
    </source>
</evidence>
<dbReference type="Pfam" id="PF07978">
    <property type="entry name" value="NIPSNAP"/>
    <property type="match status" value="1"/>
</dbReference>
<keyword evidence="3" id="KW-1185">Reference proteome</keyword>
<feature type="domain" description="NIPSNAP" evidence="1">
    <location>
        <begin position="3"/>
        <end position="98"/>
    </location>
</feature>
<proteinExistence type="predicted"/>
<sequence length="108" mass="13352">MLYELRIYTIYEGRMDAIQDRFKEHTFRIFTRLGMKVVNFWIDATGQNKLYYVMEFKDMAQRQRLWEQFKKDIEWIQVKRNSEENGGLIVEKIDEYFMNQAEFFRLGN</sequence>
<dbReference type="RefSeq" id="WP_091182007.1">
    <property type="nucleotide sequence ID" value="NZ_FOMT01000001.1"/>
</dbReference>
<dbReference type="Proteomes" id="UP000198855">
    <property type="component" value="Unassembled WGS sequence"/>
</dbReference>
<evidence type="ECO:0000313" key="3">
    <source>
        <dbReference type="Proteomes" id="UP000198855"/>
    </source>
</evidence>
<organism evidence="2 3">
    <name type="scientific">Paenibacillus catalpae</name>
    <dbReference type="NCBI Taxonomy" id="1045775"/>
    <lineage>
        <taxon>Bacteria</taxon>
        <taxon>Bacillati</taxon>
        <taxon>Bacillota</taxon>
        <taxon>Bacilli</taxon>
        <taxon>Bacillales</taxon>
        <taxon>Paenibacillaceae</taxon>
        <taxon>Paenibacillus</taxon>
    </lineage>
</organism>
<dbReference type="InterPro" id="IPR011008">
    <property type="entry name" value="Dimeric_a/b-barrel"/>
</dbReference>